<feature type="domain" description="Kazal-like" evidence="2">
    <location>
        <begin position="24"/>
        <end position="83"/>
    </location>
</feature>
<dbReference type="PROSITE" id="PS51465">
    <property type="entry name" value="KAZAL_2"/>
    <property type="match status" value="1"/>
</dbReference>
<evidence type="ECO:0000256" key="1">
    <source>
        <dbReference type="SAM" id="SignalP"/>
    </source>
</evidence>
<dbReference type="SUPFAM" id="SSF100895">
    <property type="entry name" value="Kazal-type serine protease inhibitors"/>
    <property type="match status" value="1"/>
</dbReference>
<dbReference type="Pfam" id="PF07648">
    <property type="entry name" value="Kazal_2"/>
    <property type="match status" value="1"/>
</dbReference>
<proteinExistence type="predicted"/>
<protein>
    <recommendedName>
        <fullName evidence="2">Kazal-like domain-containing protein</fullName>
    </recommendedName>
</protein>
<sequence>MKFFLIFALVVVALASVEGSPKGKGNKKTCNLACAASYEPVCAQDSSVKGSRPRTFGSRCVMELHNCENTAAMEVLYEGECKGAGGVRIS</sequence>
<comment type="caution">
    <text evidence="3">The sequence shown here is derived from an EMBL/GenBank/DDBJ whole genome shotgun (WGS) entry which is preliminary data.</text>
</comment>
<dbReference type="Gene3D" id="3.30.60.30">
    <property type="match status" value="1"/>
</dbReference>
<reference evidence="3" key="1">
    <citation type="journal article" date="2024" name="Gigascience">
        <title>Chromosome-level genome of the poultry shaft louse Menopon gallinae provides insight into the host-switching and adaptive evolution of parasitic lice.</title>
        <authorList>
            <person name="Xu Y."/>
            <person name="Ma L."/>
            <person name="Liu S."/>
            <person name="Liang Y."/>
            <person name="Liu Q."/>
            <person name="He Z."/>
            <person name="Tian L."/>
            <person name="Duan Y."/>
            <person name="Cai W."/>
            <person name="Li H."/>
            <person name="Song F."/>
        </authorList>
    </citation>
    <scope>NUCLEOTIDE SEQUENCE</scope>
    <source>
        <strain evidence="3">Cailab_2023a</strain>
    </source>
</reference>
<organism evidence="3">
    <name type="scientific">Menopon gallinae</name>
    <name type="common">poultry shaft louse</name>
    <dbReference type="NCBI Taxonomy" id="328185"/>
    <lineage>
        <taxon>Eukaryota</taxon>
        <taxon>Metazoa</taxon>
        <taxon>Ecdysozoa</taxon>
        <taxon>Arthropoda</taxon>
        <taxon>Hexapoda</taxon>
        <taxon>Insecta</taxon>
        <taxon>Pterygota</taxon>
        <taxon>Neoptera</taxon>
        <taxon>Paraneoptera</taxon>
        <taxon>Psocodea</taxon>
        <taxon>Troctomorpha</taxon>
        <taxon>Phthiraptera</taxon>
        <taxon>Amblycera</taxon>
        <taxon>Menoponidae</taxon>
        <taxon>Menopon</taxon>
    </lineage>
</organism>
<gene>
    <name evidence="3" type="ORF">PYX00_007543</name>
</gene>
<feature type="signal peptide" evidence="1">
    <location>
        <begin position="1"/>
        <end position="19"/>
    </location>
</feature>
<name>A0AAW2HKJ7_9NEOP</name>
<keyword evidence="1" id="KW-0732">Signal</keyword>
<evidence type="ECO:0000259" key="2">
    <source>
        <dbReference type="PROSITE" id="PS51465"/>
    </source>
</evidence>
<evidence type="ECO:0000313" key="3">
    <source>
        <dbReference type="EMBL" id="KAL0269980.1"/>
    </source>
</evidence>
<accession>A0AAW2HKJ7</accession>
<dbReference type="CDD" id="cd00104">
    <property type="entry name" value="KAZAL_FS"/>
    <property type="match status" value="1"/>
</dbReference>
<dbReference type="EMBL" id="JARGDH010000004">
    <property type="protein sequence ID" value="KAL0269980.1"/>
    <property type="molecule type" value="Genomic_DNA"/>
</dbReference>
<dbReference type="InterPro" id="IPR036058">
    <property type="entry name" value="Kazal_dom_sf"/>
</dbReference>
<dbReference type="InterPro" id="IPR002350">
    <property type="entry name" value="Kazal_dom"/>
</dbReference>
<feature type="chain" id="PRO_5043800197" description="Kazal-like domain-containing protein" evidence="1">
    <location>
        <begin position="20"/>
        <end position="90"/>
    </location>
</feature>
<dbReference type="SMART" id="SM00280">
    <property type="entry name" value="KAZAL"/>
    <property type="match status" value="1"/>
</dbReference>
<dbReference type="AlphaFoldDB" id="A0AAW2HKJ7"/>